<dbReference type="GO" id="GO:0046872">
    <property type="term" value="F:metal ion binding"/>
    <property type="evidence" value="ECO:0007669"/>
    <property type="project" value="UniProtKB-KW"/>
</dbReference>
<evidence type="ECO:0000313" key="13">
    <source>
        <dbReference type="EMBL" id="NIK73567.1"/>
    </source>
</evidence>
<gene>
    <name evidence="10" type="primary">rsgA</name>
    <name evidence="13" type="ORF">FHS56_001053</name>
</gene>
<evidence type="ECO:0000256" key="7">
    <source>
        <dbReference type="ARBA" id="ARBA00022833"/>
    </source>
</evidence>
<keyword evidence="6 10" id="KW-0378">Hydrolase</keyword>
<dbReference type="EC" id="3.6.1.-" evidence="10"/>
<dbReference type="EMBL" id="JAASRN010000001">
    <property type="protein sequence ID" value="NIK73567.1"/>
    <property type="molecule type" value="Genomic_DNA"/>
</dbReference>
<dbReference type="CDD" id="cd04466">
    <property type="entry name" value="S1_YloQ_GTPase"/>
    <property type="match status" value="1"/>
</dbReference>
<keyword evidence="5 10" id="KW-0547">Nucleotide-binding</keyword>
<feature type="domain" description="CP-type G" evidence="12">
    <location>
        <begin position="78"/>
        <end position="240"/>
    </location>
</feature>
<keyword evidence="2 10" id="KW-0690">Ribosome biogenesis</keyword>
<dbReference type="GO" id="GO:0003924">
    <property type="term" value="F:GTPase activity"/>
    <property type="evidence" value="ECO:0007669"/>
    <property type="project" value="UniProtKB-UniRule"/>
</dbReference>
<dbReference type="PROSITE" id="PS50936">
    <property type="entry name" value="ENGC_GTPASE"/>
    <property type="match status" value="1"/>
</dbReference>
<reference evidence="13 14" key="1">
    <citation type="submission" date="2020-03" db="EMBL/GenBank/DDBJ databases">
        <title>Genomic Encyclopedia of Type Strains, Phase IV (KMG-IV): sequencing the most valuable type-strain genomes for metagenomic binning, comparative biology and taxonomic classification.</title>
        <authorList>
            <person name="Goeker M."/>
        </authorList>
    </citation>
    <scope>NUCLEOTIDE SEQUENCE [LARGE SCALE GENOMIC DNA]</scope>
    <source>
        <strain evidence="13 14">DSM 5718</strain>
    </source>
</reference>
<dbReference type="Gene3D" id="1.10.40.50">
    <property type="entry name" value="Probable gtpase engc, domain 3"/>
    <property type="match status" value="1"/>
</dbReference>
<dbReference type="Pfam" id="PF03193">
    <property type="entry name" value="RsgA_GTPase"/>
    <property type="match status" value="1"/>
</dbReference>
<dbReference type="PROSITE" id="PS51721">
    <property type="entry name" value="G_CP"/>
    <property type="match status" value="1"/>
</dbReference>
<feature type="domain" description="EngC GTPase" evidence="11">
    <location>
        <begin position="88"/>
        <end position="238"/>
    </location>
</feature>
<comment type="cofactor">
    <cofactor evidence="10">
        <name>Zn(2+)</name>
        <dbReference type="ChEBI" id="CHEBI:29105"/>
    </cofactor>
    <text evidence="10">Binds 1 zinc ion per subunit.</text>
</comment>
<evidence type="ECO:0000256" key="5">
    <source>
        <dbReference type="ARBA" id="ARBA00022741"/>
    </source>
</evidence>
<dbReference type="Gene3D" id="3.40.50.300">
    <property type="entry name" value="P-loop containing nucleotide triphosphate hydrolases"/>
    <property type="match status" value="1"/>
</dbReference>
<dbReference type="InterPro" id="IPR010914">
    <property type="entry name" value="RsgA_GTPase_dom"/>
</dbReference>
<dbReference type="HAMAP" id="MF_01820">
    <property type="entry name" value="GTPase_RsgA"/>
    <property type="match status" value="1"/>
</dbReference>
<name>A0A846MQL8_9BACT</name>
<evidence type="ECO:0000256" key="4">
    <source>
        <dbReference type="ARBA" id="ARBA00022730"/>
    </source>
</evidence>
<evidence type="ECO:0000256" key="1">
    <source>
        <dbReference type="ARBA" id="ARBA00022490"/>
    </source>
</evidence>
<dbReference type="InterPro" id="IPR027417">
    <property type="entry name" value="P-loop_NTPase"/>
</dbReference>
<dbReference type="InterPro" id="IPR012340">
    <property type="entry name" value="NA-bd_OB-fold"/>
</dbReference>
<comment type="caution">
    <text evidence="13">The sequence shown here is derived from an EMBL/GenBank/DDBJ whole genome shotgun (WGS) entry which is preliminary data.</text>
</comment>
<accession>A0A846MQL8</accession>
<dbReference type="GO" id="GO:0042274">
    <property type="term" value="P:ribosomal small subunit biogenesis"/>
    <property type="evidence" value="ECO:0007669"/>
    <property type="project" value="UniProtKB-UniRule"/>
</dbReference>
<comment type="function">
    <text evidence="10">One of several proteins that assist in the late maturation steps of the functional core of the 30S ribosomal subunit. Helps release RbfA from mature subunits. May play a role in the assembly of ribosomal proteins into the subunit. Circularly permuted GTPase that catalyzes slow GTP hydrolysis, GTPase activity is stimulated by the 30S ribosomal subunit.</text>
</comment>
<keyword evidence="1 10" id="KW-0963">Cytoplasm</keyword>
<feature type="binding site" evidence="10">
    <location>
        <position position="277"/>
    </location>
    <ligand>
        <name>Zn(2+)</name>
        <dbReference type="ChEBI" id="CHEBI:29105"/>
    </ligand>
</feature>
<dbReference type="AlphaFoldDB" id="A0A846MQL8"/>
<comment type="subcellular location">
    <subcellularLocation>
        <location evidence="10">Cytoplasm</location>
    </subcellularLocation>
</comment>
<keyword evidence="14" id="KW-1185">Reference proteome</keyword>
<keyword evidence="4 10" id="KW-0699">rRNA-binding</keyword>
<evidence type="ECO:0000256" key="3">
    <source>
        <dbReference type="ARBA" id="ARBA00022723"/>
    </source>
</evidence>
<protein>
    <recommendedName>
        <fullName evidence="10">Small ribosomal subunit biogenesis GTPase RsgA</fullName>
        <ecNumber evidence="10">3.6.1.-</ecNumber>
    </recommendedName>
</protein>
<dbReference type="GO" id="GO:0005737">
    <property type="term" value="C:cytoplasm"/>
    <property type="evidence" value="ECO:0007669"/>
    <property type="project" value="UniProtKB-SubCell"/>
</dbReference>
<evidence type="ECO:0000256" key="9">
    <source>
        <dbReference type="ARBA" id="ARBA00023134"/>
    </source>
</evidence>
<dbReference type="InterPro" id="IPR031944">
    <property type="entry name" value="RsgA_N"/>
</dbReference>
<dbReference type="NCBIfam" id="TIGR00157">
    <property type="entry name" value="ribosome small subunit-dependent GTPase A"/>
    <property type="match status" value="1"/>
</dbReference>
<keyword evidence="3 10" id="KW-0479">Metal-binding</keyword>
<sequence length="307" mass="34957">MEGIVLRSTGSWYDVRTPQGDSYKCRLRGKLRLKGFKTTNPVAVGDRVHFEIEDEASKSGLIVDIEARRNYIIRQSVHRTAHAHLIACNIDQAILIATLAMPRTSFGFIDRFLVSCEAYDVPAVIVFNKTDILTDEGLAYQAEIMDMYTSIGYRCLDTSVTKHYHIDEFRALLDGKISLLSGHSGVGKSSLINAIKPELNLKTSEISHYSQKGKHTTTFAEMFELWENTFIIDTPGIKEMGLVDISPQELSHYFPEMRQYLGECKFHNCMHVHEPGCAVREAFERGEIADTRYHSYLSMLENHDNRR</sequence>
<dbReference type="Gene3D" id="2.40.50.140">
    <property type="entry name" value="Nucleic acid-binding proteins"/>
    <property type="match status" value="1"/>
</dbReference>
<keyword evidence="7 10" id="KW-0862">Zinc</keyword>
<evidence type="ECO:0000259" key="12">
    <source>
        <dbReference type="PROSITE" id="PS51721"/>
    </source>
</evidence>
<dbReference type="GO" id="GO:0019843">
    <property type="term" value="F:rRNA binding"/>
    <property type="evidence" value="ECO:0007669"/>
    <property type="project" value="UniProtKB-KW"/>
</dbReference>
<dbReference type="InterPro" id="IPR004881">
    <property type="entry name" value="Ribosome_biogen_GTPase_RsgA"/>
</dbReference>
<feature type="binding site" evidence="10">
    <location>
        <begin position="182"/>
        <end position="190"/>
    </location>
    <ligand>
        <name>GTP</name>
        <dbReference type="ChEBI" id="CHEBI:37565"/>
    </ligand>
</feature>
<comment type="similarity">
    <text evidence="10">Belongs to the TRAFAC class YlqF/YawG GTPase family. RsgA subfamily.</text>
</comment>
<comment type="subunit">
    <text evidence="10">Monomer. Associates with 30S ribosomal subunit, binds 16S rRNA.</text>
</comment>
<feature type="binding site" evidence="10">
    <location>
        <position position="264"/>
    </location>
    <ligand>
        <name>Zn(2+)</name>
        <dbReference type="ChEBI" id="CHEBI:29105"/>
    </ligand>
</feature>
<dbReference type="CDD" id="cd01854">
    <property type="entry name" value="YjeQ_EngC"/>
    <property type="match status" value="1"/>
</dbReference>
<dbReference type="InterPro" id="IPR030378">
    <property type="entry name" value="G_CP_dom"/>
</dbReference>
<feature type="binding site" evidence="10">
    <location>
        <position position="271"/>
    </location>
    <ligand>
        <name>Zn(2+)</name>
        <dbReference type="ChEBI" id="CHEBI:29105"/>
    </ligand>
</feature>
<evidence type="ECO:0000256" key="6">
    <source>
        <dbReference type="ARBA" id="ARBA00022801"/>
    </source>
</evidence>
<dbReference type="PANTHER" id="PTHR32120:SF11">
    <property type="entry name" value="SMALL RIBOSOMAL SUBUNIT BIOGENESIS GTPASE RSGA 1, MITOCHONDRIAL-RELATED"/>
    <property type="match status" value="1"/>
</dbReference>
<dbReference type="RefSeq" id="WP_166918793.1">
    <property type="nucleotide sequence ID" value="NZ_JAASRN010000001.1"/>
</dbReference>
<organism evidence="13 14">
    <name type="scientific">Thermonema lapsum</name>
    <dbReference type="NCBI Taxonomy" id="28195"/>
    <lineage>
        <taxon>Bacteria</taxon>
        <taxon>Pseudomonadati</taxon>
        <taxon>Bacteroidota</taxon>
        <taxon>Cytophagia</taxon>
        <taxon>Cytophagales</taxon>
        <taxon>Thermonemataceae</taxon>
        <taxon>Thermonema</taxon>
    </lineage>
</organism>
<keyword evidence="8 10" id="KW-0694">RNA-binding</keyword>
<keyword evidence="9 10" id="KW-0342">GTP-binding</keyword>
<proteinExistence type="inferred from homology"/>
<dbReference type="Pfam" id="PF16745">
    <property type="entry name" value="RsgA_N"/>
    <property type="match status" value="1"/>
</dbReference>
<evidence type="ECO:0000313" key="14">
    <source>
        <dbReference type="Proteomes" id="UP000537126"/>
    </source>
</evidence>
<dbReference type="Proteomes" id="UP000537126">
    <property type="component" value="Unassembled WGS sequence"/>
</dbReference>
<feature type="binding site" evidence="10">
    <location>
        <position position="269"/>
    </location>
    <ligand>
        <name>Zn(2+)</name>
        <dbReference type="ChEBI" id="CHEBI:29105"/>
    </ligand>
</feature>
<feature type="binding site" evidence="10">
    <location>
        <begin position="128"/>
        <end position="131"/>
    </location>
    <ligand>
        <name>GTP</name>
        <dbReference type="ChEBI" id="CHEBI:37565"/>
    </ligand>
</feature>
<evidence type="ECO:0000256" key="10">
    <source>
        <dbReference type="HAMAP-Rule" id="MF_01820"/>
    </source>
</evidence>
<evidence type="ECO:0000256" key="2">
    <source>
        <dbReference type="ARBA" id="ARBA00022517"/>
    </source>
</evidence>
<evidence type="ECO:0000259" key="11">
    <source>
        <dbReference type="PROSITE" id="PS50936"/>
    </source>
</evidence>
<evidence type="ECO:0000256" key="8">
    <source>
        <dbReference type="ARBA" id="ARBA00022884"/>
    </source>
</evidence>
<dbReference type="SUPFAM" id="SSF52540">
    <property type="entry name" value="P-loop containing nucleoside triphosphate hydrolases"/>
    <property type="match status" value="1"/>
</dbReference>
<dbReference type="SUPFAM" id="SSF50249">
    <property type="entry name" value="Nucleic acid-binding proteins"/>
    <property type="match status" value="1"/>
</dbReference>
<dbReference type="GO" id="GO:0005525">
    <property type="term" value="F:GTP binding"/>
    <property type="evidence" value="ECO:0007669"/>
    <property type="project" value="UniProtKB-UniRule"/>
</dbReference>
<dbReference type="PANTHER" id="PTHR32120">
    <property type="entry name" value="SMALL RIBOSOMAL SUBUNIT BIOGENESIS GTPASE RSGA"/>
    <property type="match status" value="1"/>
</dbReference>